<dbReference type="InterPro" id="IPR042103">
    <property type="entry name" value="SerRS_1_N_sf"/>
</dbReference>
<dbReference type="InterPro" id="IPR015866">
    <property type="entry name" value="Ser-tRNA-synth_1_N"/>
</dbReference>
<dbReference type="PIRSF" id="PIRSF001529">
    <property type="entry name" value="Ser-tRNA-synth_IIa"/>
    <property type="match status" value="1"/>
</dbReference>
<feature type="binding site" evidence="6 8">
    <location>
        <begin position="254"/>
        <end position="256"/>
    </location>
    <ligand>
        <name>ATP</name>
        <dbReference type="ChEBI" id="CHEBI:30616"/>
    </ligand>
</feature>
<feature type="binding site" evidence="7">
    <location>
        <position position="254"/>
    </location>
    <ligand>
        <name>L-serine</name>
        <dbReference type="ChEBI" id="CHEBI:33384"/>
    </ligand>
</feature>
<feature type="binding site" evidence="6 8">
    <location>
        <begin position="341"/>
        <end position="344"/>
    </location>
    <ligand>
        <name>ATP</name>
        <dbReference type="ChEBI" id="CHEBI:30616"/>
    </ligand>
</feature>
<evidence type="ECO:0000313" key="12">
    <source>
        <dbReference type="Proteomes" id="UP000178109"/>
    </source>
</evidence>
<dbReference type="PRINTS" id="PR00981">
    <property type="entry name" value="TRNASYNTHSER"/>
</dbReference>
<dbReference type="SUPFAM" id="SSF55681">
    <property type="entry name" value="Class II aaRS and biotin synthetases"/>
    <property type="match status" value="1"/>
</dbReference>
<dbReference type="Pfam" id="PF00587">
    <property type="entry name" value="tRNA-synt_2b"/>
    <property type="match status" value="1"/>
</dbReference>
<dbReference type="InterPro" id="IPR033729">
    <property type="entry name" value="SerRS_core"/>
</dbReference>
<comment type="caution">
    <text evidence="11">The sequence shown here is derived from an EMBL/GenBank/DDBJ whole genome shotgun (WGS) entry which is preliminary data.</text>
</comment>
<keyword evidence="1 6" id="KW-0436">Ligase</keyword>
<keyword evidence="3 6" id="KW-0067">ATP-binding</keyword>
<gene>
    <name evidence="6" type="primary">serS</name>
    <name evidence="11" type="ORF">A3H70_03185</name>
</gene>
<protein>
    <recommendedName>
        <fullName evidence="6">Serine--tRNA ligase</fullName>
        <ecNumber evidence="6">6.1.1.11</ecNumber>
    </recommendedName>
    <alternativeName>
        <fullName evidence="6">Seryl-tRNA synthetase</fullName>
        <shortName evidence="6">SerRS</shortName>
    </alternativeName>
    <alternativeName>
        <fullName evidence="6">Seryl-tRNA(Ser/Sec) synthetase</fullName>
    </alternativeName>
</protein>
<dbReference type="InterPro" id="IPR045864">
    <property type="entry name" value="aa-tRNA-synth_II/BPL/LPL"/>
</dbReference>
<dbReference type="InterPro" id="IPR002317">
    <property type="entry name" value="Ser-tRNA-ligase_type_1"/>
</dbReference>
<evidence type="ECO:0000256" key="4">
    <source>
        <dbReference type="ARBA" id="ARBA00022917"/>
    </source>
</evidence>
<evidence type="ECO:0000256" key="8">
    <source>
        <dbReference type="PIRSR" id="PIRSR001529-2"/>
    </source>
</evidence>
<dbReference type="Proteomes" id="UP000178109">
    <property type="component" value="Unassembled WGS sequence"/>
</dbReference>
<comment type="subcellular location">
    <subcellularLocation>
        <location evidence="6">Cytoplasm</location>
    </subcellularLocation>
</comment>
<feature type="binding site" evidence="6">
    <location>
        <position position="376"/>
    </location>
    <ligand>
        <name>L-serine</name>
        <dbReference type="ChEBI" id="CHEBI:33384"/>
    </ligand>
</feature>
<dbReference type="Gene3D" id="1.10.287.40">
    <property type="entry name" value="Serine-tRNA synthetase, tRNA binding domain"/>
    <property type="match status" value="1"/>
</dbReference>
<dbReference type="SUPFAM" id="SSF46589">
    <property type="entry name" value="tRNA-binding arm"/>
    <property type="match status" value="1"/>
</dbReference>
<dbReference type="STRING" id="1798553.A3H70_03185"/>
<dbReference type="GO" id="GO:0006434">
    <property type="term" value="P:seryl-tRNA aminoacylation"/>
    <property type="evidence" value="ECO:0007669"/>
    <property type="project" value="UniProtKB-UniRule"/>
</dbReference>
<dbReference type="NCBIfam" id="TIGR00414">
    <property type="entry name" value="serS"/>
    <property type="match status" value="1"/>
</dbReference>
<evidence type="ECO:0000259" key="10">
    <source>
        <dbReference type="PROSITE" id="PS50862"/>
    </source>
</evidence>
<comment type="catalytic activity">
    <reaction evidence="6">
        <text>tRNA(Ser) + L-serine + ATP = L-seryl-tRNA(Ser) + AMP + diphosphate + H(+)</text>
        <dbReference type="Rhea" id="RHEA:12292"/>
        <dbReference type="Rhea" id="RHEA-COMP:9669"/>
        <dbReference type="Rhea" id="RHEA-COMP:9703"/>
        <dbReference type="ChEBI" id="CHEBI:15378"/>
        <dbReference type="ChEBI" id="CHEBI:30616"/>
        <dbReference type="ChEBI" id="CHEBI:33019"/>
        <dbReference type="ChEBI" id="CHEBI:33384"/>
        <dbReference type="ChEBI" id="CHEBI:78442"/>
        <dbReference type="ChEBI" id="CHEBI:78533"/>
        <dbReference type="ChEBI" id="CHEBI:456215"/>
        <dbReference type="EC" id="6.1.1.11"/>
    </reaction>
</comment>
<feature type="site" description="Important for serine binding" evidence="7">
    <location>
        <position position="376"/>
    </location>
</feature>
<dbReference type="UniPathway" id="UPA00906">
    <property type="reaction ID" value="UER00895"/>
</dbReference>
<feature type="binding site" evidence="7">
    <location>
        <position position="374"/>
    </location>
    <ligand>
        <name>L-serine</name>
        <dbReference type="ChEBI" id="CHEBI:33384"/>
    </ligand>
</feature>
<comment type="similarity">
    <text evidence="6">Belongs to the class-II aminoacyl-tRNA synthetase family. Type-1 seryl-tRNA synthetase subfamily.</text>
</comment>
<feature type="coiled-coil region" evidence="9">
    <location>
        <begin position="67"/>
        <end position="94"/>
    </location>
</feature>
<comment type="subunit">
    <text evidence="6">Homodimer. The tRNA molecule binds across the dimer.</text>
</comment>
<comment type="function">
    <text evidence="6">Catalyzes the attachment of serine to tRNA(Ser). Is also able to aminoacylate tRNA(Sec) with serine, to form the misacylated tRNA L-seryl-tRNA(Sec), which will be further converted into selenocysteinyl-tRNA(Sec).</text>
</comment>
<evidence type="ECO:0000256" key="3">
    <source>
        <dbReference type="ARBA" id="ARBA00022840"/>
    </source>
</evidence>
<organism evidence="11 12">
    <name type="scientific">Candidatus Komeilibacteria bacterium RIFCSPLOWO2_02_FULL_48_11</name>
    <dbReference type="NCBI Taxonomy" id="1798553"/>
    <lineage>
        <taxon>Bacteria</taxon>
        <taxon>Candidatus Komeiliibacteriota</taxon>
    </lineage>
</organism>
<dbReference type="PROSITE" id="PS50862">
    <property type="entry name" value="AA_TRNA_LIGASE_II"/>
    <property type="match status" value="1"/>
</dbReference>
<dbReference type="Pfam" id="PF02403">
    <property type="entry name" value="Seryl_tRNA_N"/>
    <property type="match status" value="1"/>
</dbReference>
<dbReference type="GO" id="GO:0005737">
    <property type="term" value="C:cytoplasm"/>
    <property type="evidence" value="ECO:0007669"/>
    <property type="project" value="UniProtKB-SubCell"/>
</dbReference>
<feature type="binding site" evidence="6 7">
    <location>
        <position position="277"/>
    </location>
    <ligand>
        <name>L-serine</name>
        <dbReference type="ChEBI" id="CHEBI:33384"/>
    </ligand>
</feature>
<dbReference type="HAMAP" id="MF_00176">
    <property type="entry name" value="Ser_tRNA_synth_type1"/>
    <property type="match status" value="1"/>
</dbReference>
<evidence type="ECO:0000256" key="7">
    <source>
        <dbReference type="PIRSR" id="PIRSR001529-1"/>
    </source>
</evidence>
<feature type="binding site" evidence="7">
    <location>
        <position position="223"/>
    </location>
    <ligand>
        <name>L-serine</name>
        <dbReference type="ChEBI" id="CHEBI:33384"/>
    </ligand>
</feature>
<dbReference type="AlphaFoldDB" id="A0A1G2BVD9"/>
<dbReference type="CDD" id="cd00770">
    <property type="entry name" value="SerRS_core"/>
    <property type="match status" value="1"/>
</dbReference>
<evidence type="ECO:0000256" key="6">
    <source>
        <dbReference type="HAMAP-Rule" id="MF_00176"/>
    </source>
</evidence>
<evidence type="ECO:0000256" key="2">
    <source>
        <dbReference type="ARBA" id="ARBA00022741"/>
    </source>
</evidence>
<dbReference type="GO" id="GO:0005524">
    <property type="term" value="F:ATP binding"/>
    <property type="evidence" value="ECO:0007669"/>
    <property type="project" value="UniProtKB-UniRule"/>
</dbReference>
<dbReference type="GO" id="GO:0004828">
    <property type="term" value="F:serine-tRNA ligase activity"/>
    <property type="evidence" value="ECO:0007669"/>
    <property type="project" value="UniProtKB-UniRule"/>
</dbReference>
<proteinExistence type="inferred from homology"/>
<reference evidence="11 12" key="1">
    <citation type="journal article" date="2016" name="Nat. Commun.">
        <title>Thousands of microbial genomes shed light on interconnected biogeochemical processes in an aquifer system.</title>
        <authorList>
            <person name="Anantharaman K."/>
            <person name="Brown C.T."/>
            <person name="Hug L.A."/>
            <person name="Sharon I."/>
            <person name="Castelle C.J."/>
            <person name="Probst A.J."/>
            <person name="Thomas B.C."/>
            <person name="Singh A."/>
            <person name="Wilkins M.J."/>
            <person name="Karaoz U."/>
            <person name="Brodie E.L."/>
            <person name="Williams K.H."/>
            <person name="Hubbard S.S."/>
            <person name="Banfield J.F."/>
        </authorList>
    </citation>
    <scope>NUCLEOTIDE SEQUENCE [LARGE SCALE GENOMIC DNA]</scope>
</reference>
<evidence type="ECO:0000313" key="11">
    <source>
        <dbReference type="EMBL" id="OGY92916.1"/>
    </source>
</evidence>
<keyword evidence="9" id="KW-0175">Coiled coil</keyword>
<keyword evidence="4 6" id="KW-0648">Protein biosynthesis</keyword>
<dbReference type="Gene3D" id="3.30.930.10">
    <property type="entry name" value="Bira Bifunctional Protein, Domain 2"/>
    <property type="match status" value="1"/>
</dbReference>
<comment type="catalytic activity">
    <reaction evidence="6">
        <text>tRNA(Sec) + L-serine + ATP = L-seryl-tRNA(Sec) + AMP + diphosphate + H(+)</text>
        <dbReference type="Rhea" id="RHEA:42580"/>
        <dbReference type="Rhea" id="RHEA-COMP:9742"/>
        <dbReference type="Rhea" id="RHEA-COMP:10128"/>
        <dbReference type="ChEBI" id="CHEBI:15378"/>
        <dbReference type="ChEBI" id="CHEBI:30616"/>
        <dbReference type="ChEBI" id="CHEBI:33019"/>
        <dbReference type="ChEBI" id="CHEBI:33384"/>
        <dbReference type="ChEBI" id="CHEBI:78442"/>
        <dbReference type="ChEBI" id="CHEBI:78533"/>
        <dbReference type="ChEBI" id="CHEBI:456215"/>
        <dbReference type="EC" id="6.1.1.11"/>
    </reaction>
</comment>
<name>A0A1G2BVD9_9BACT</name>
<evidence type="ECO:0000256" key="1">
    <source>
        <dbReference type="ARBA" id="ARBA00022598"/>
    </source>
</evidence>
<comment type="domain">
    <text evidence="6">Consists of two distinct domains, a catalytic core and a N-terminal extension that is involved in tRNA binding.</text>
</comment>
<evidence type="ECO:0000256" key="9">
    <source>
        <dbReference type="SAM" id="Coils"/>
    </source>
</evidence>
<feature type="domain" description="Aminoacyl-transfer RNA synthetases class-II family profile" evidence="10">
    <location>
        <begin position="130"/>
        <end position="401"/>
    </location>
</feature>
<keyword evidence="5 6" id="KW-0030">Aminoacyl-tRNA synthetase</keyword>
<dbReference type="InterPro" id="IPR006195">
    <property type="entry name" value="aa-tRNA-synth_II"/>
</dbReference>
<comment type="caution">
    <text evidence="6">Lacks conserved residue(s) required for the propagation of feature annotation.</text>
</comment>
<keyword evidence="2 6" id="KW-0547">Nucleotide-binding</keyword>
<comment type="pathway">
    <text evidence="6">Aminoacyl-tRNA biosynthesis; selenocysteinyl-tRNA(Sec) biosynthesis; L-seryl-tRNA(Sec) from L-serine and tRNA(Sec): step 1/1.</text>
</comment>
<feature type="binding site" evidence="6">
    <location>
        <begin position="223"/>
        <end position="225"/>
    </location>
    <ligand>
        <name>L-serine</name>
        <dbReference type="ChEBI" id="CHEBI:33384"/>
    </ligand>
</feature>
<dbReference type="PANTHER" id="PTHR11778">
    <property type="entry name" value="SERYL-TRNA SYNTHETASE"/>
    <property type="match status" value="1"/>
</dbReference>
<dbReference type="InterPro" id="IPR002314">
    <property type="entry name" value="aa-tRNA-synt_IIb"/>
</dbReference>
<dbReference type="EC" id="6.1.1.11" evidence="6"/>
<dbReference type="InterPro" id="IPR010978">
    <property type="entry name" value="tRNA-bd_arm"/>
</dbReference>
<evidence type="ECO:0000256" key="5">
    <source>
        <dbReference type="ARBA" id="ARBA00023146"/>
    </source>
</evidence>
<sequence length="418" mass="47650">MLDLNFIRQNPDKIKTNNQIRKCEVDVDDILKLDAARRELVSKIDSLRAALNQKSKSKPEAKEIASLKSLGEKIKKLEAKLKSIEDDWRDLLIQLPNITHSSVPVGQDETGNVVVKTWGKVPKFTFPPQEHWQLGERLDLIDMERGAKVSGARFWYLKNDLVMLEFALIQYAAQFMRDKGFIPMLVPILVRERAMFGTGFFPADENEIYQVNSEEEKMYLIGTSEVPLASYHMDEVLDVADEPLKYFGFSTCFRREAGAAGKDMRGIIRGHQFDKLEMFVFCNETDSWSIHEEMLKIAEKFWQSLKIPYQVLNMCTGDIGAPNAKKYDIEGWLPGQGKYREVASCSNDTDFQARRLGIKYAGKDGNKKFVHTLNNTVCALGRTMVAIMENYQQPDGSIEIPKVLRVWMGGRSKISKSA</sequence>
<dbReference type="GO" id="GO:0016260">
    <property type="term" value="P:selenocysteine biosynthetic process"/>
    <property type="evidence" value="ECO:0007669"/>
    <property type="project" value="UniProtKB-UniRule"/>
</dbReference>
<keyword evidence="6" id="KW-0963">Cytoplasm</keyword>
<dbReference type="EMBL" id="MHKO01000010">
    <property type="protein sequence ID" value="OGY92916.1"/>
    <property type="molecule type" value="Genomic_DNA"/>
</dbReference>
<accession>A0A1G2BVD9</accession>